<keyword evidence="1" id="KW-1133">Transmembrane helix</keyword>
<dbReference type="InterPro" id="IPR010718">
    <property type="entry name" value="DUF1294"/>
</dbReference>
<dbReference type="PROSITE" id="PS51857">
    <property type="entry name" value="CSD_2"/>
    <property type="match status" value="1"/>
</dbReference>
<evidence type="ECO:0000256" key="1">
    <source>
        <dbReference type="SAM" id="Phobius"/>
    </source>
</evidence>
<dbReference type="InterPro" id="IPR012340">
    <property type="entry name" value="NA-bd_OB-fold"/>
</dbReference>
<dbReference type="EMBL" id="JACSQK010000002">
    <property type="protein sequence ID" value="MBD7959757.1"/>
    <property type="molecule type" value="Genomic_DNA"/>
</dbReference>
<sequence length="215" mass="23996">MRYLGTLVEWNDQRGFGFVQADEGGERVFVHISAFQPRPSALARPQCGWRVDFAVGVQSGKKRAQNVVWRNVERAAAPKAPSKGGRSHVHADSSYLAILAFVLIFLCVAAVWGMHAWVASLYAVLSLITFFAYWKDKAAALAGRWRTPESTLHALAVLGGWPGAILAQQWLRHKSSKAQFQLIFWLTVVLNVAALVWLHSPWGREWLALLHAQGR</sequence>
<feature type="transmembrane region" description="Helical" evidence="1">
    <location>
        <begin position="182"/>
        <end position="200"/>
    </location>
</feature>
<dbReference type="SUPFAM" id="SSF50249">
    <property type="entry name" value="Nucleic acid-binding proteins"/>
    <property type="match status" value="1"/>
</dbReference>
<dbReference type="Proteomes" id="UP000634919">
    <property type="component" value="Unassembled WGS sequence"/>
</dbReference>
<accession>A0ABR8S8F7</accession>
<dbReference type="RefSeq" id="WP_191722154.1">
    <property type="nucleotide sequence ID" value="NZ_JACSQK010000002.1"/>
</dbReference>
<keyword evidence="1" id="KW-0472">Membrane</keyword>
<feature type="transmembrane region" description="Helical" evidence="1">
    <location>
        <begin position="117"/>
        <end position="134"/>
    </location>
</feature>
<evidence type="ECO:0000313" key="3">
    <source>
        <dbReference type="EMBL" id="MBD7959757.1"/>
    </source>
</evidence>
<gene>
    <name evidence="3" type="ORF">H9646_04610</name>
</gene>
<dbReference type="InterPro" id="IPR002059">
    <property type="entry name" value="CSP_DNA-bd"/>
</dbReference>
<organism evidence="3 4">
    <name type="scientific">Comamonas avium</name>
    <dbReference type="NCBI Taxonomy" id="2762231"/>
    <lineage>
        <taxon>Bacteria</taxon>
        <taxon>Pseudomonadati</taxon>
        <taxon>Pseudomonadota</taxon>
        <taxon>Betaproteobacteria</taxon>
        <taxon>Burkholderiales</taxon>
        <taxon>Comamonadaceae</taxon>
        <taxon>Comamonas</taxon>
    </lineage>
</organism>
<dbReference type="Pfam" id="PF00313">
    <property type="entry name" value="CSD"/>
    <property type="match status" value="1"/>
</dbReference>
<reference evidence="3 4" key="1">
    <citation type="submission" date="2020-08" db="EMBL/GenBank/DDBJ databases">
        <title>A Genomic Blueprint of the Chicken Gut Microbiome.</title>
        <authorList>
            <person name="Gilroy R."/>
            <person name="Ravi A."/>
            <person name="Getino M."/>
            <person name="Pursley I."/>
            <person name="Horton D.L."/>
            <person name="Alikhan N.-F."/>
            <person name="Baker D."/>
            <person name="Gharbi K."/>
            <person name="Hall N."/>
            <person name="Watson M."/>
            <person name="Adriaenssens E.M."/>
            <person name="Foster-Nyarko E."/>
            <person name="Jarju S."/>
            <person name="Secka A."/>
            <person name="Antonio M."/>
            <person name="Oren A."/>
            <person name="Chaudhuri R."/>
            <person name="La Ragione R.M."/>
            <person name="Hildebrand F."/>
            <person name="Pallen M.J."/>
        </authorList>
    </citation>
    <scope>NUCLEOTIDE SEQUENCE [LARGE SCALE GENOMIC DNA]</scope>
    <source>
        <strain evidence="3 4">Sa2CVA6</strain>
    </source>
</reference>
<feature type="domain" description="CSD" evidence="2">
    <location>
        <begin position="2"/>
        <end position="69"/>
    </location>
</feature>
<dbReference type="CDD" id="cd04458">
    <property type="entry name" value="CSP_CDS"/>
    <property type="match status" value="1"/>
</dbReference>
<protein>
    <submittedName>
        <fullName evidence="3">Cold shock and DUF1294 domain-containing protein</fullName>
    </submittedName>
</protein>
<feature type="transmembrane region" description="Helical" evidence="1">
    <location>
        <begin position="93"/>
        <end position="111"/>
    </location>
</feature>
<keyword evidence="1" id="KW-0812">Transmembrane</keyword>
<evidence type="ECO:0000259" key="2">
    <source>
        <dbReference type="PROSITE" id="PS51857"/>
    </source>
</evidence>
<dbReference type="Gene3D" id="2.40.50.140">
    <property type="entry name" value="Nucleic acid-binding proteins"/>
    <property type="match status" value="1"/>
</dbReference>
<dbReference type="Pfam" id="PF06961">
    <property type="entry name" value="DUF1294"/>
    <property type="match status" value="1"/>
</dbReference>
<evidence type="ECO:0000313" key="4">
    <source>
        <dbReference type="Proteomes" id="UP000634919"/>
    </source>
</evidence>
<name>A0ABR8S8F7_9BURK</name>
<keyword evidence="4" id="KW-1185">Reference proteome</keyword>
<comment type="caution">
    <text evidence="3">The sequence shown here is derived from an EMBL/GenBank/DDBJ whole genome shotgun (WGS) entry which is preliminary data.</text>
</comment>
<proteinExistence type="predicted"/>